<organism evidence="1">
    <name type="scientific">Arion vulgaris</name>
    <dbReference type="NCBI Taxonomy" id="1028688"/>
    <lineage>
        <taxon>Eukaryota</taxon>
        <taxon>Metazoa</taxon>
        <taxon>Spiralia</taxon>
        <taxon>Lophotrochozoa</taxon>
        <taxon>Mollusca</taxon>
        <taxon>Gastropoda</taxon>
        <taxon>Heterobranchia</taxon>
        <taxon>Euthyneura</taxon>
        <taxon>Panpulmonata</taxon>
        <taxon>Eupulmonata</taxon>
        <taxon>Stylommatophora</taxon>
        <taxon>Helicina</taxon>
        <taxon>Arionoidea</taxon>
        <taxon>Arionidae</taxon>
        <taxon>Arion</taxon>
    </lineage>
</organism>
<proteinExistence type="predicted"/>
<dbReference type="AlphaFoldDB" id="A0A0B6Z7T3"/>
<dbReference type="EMBL" id="HACG01017819">
    <property type="protein sequence ID" value="CEK64684.1"/>
    <property type="molecule type" value="Transcribed_RNA"/>
</dbReference>
<sequence length="109" mass="12106">MLPQFTSRLTISAHCNSTNKQTEGCSPNIKCLAGSVMACTNTDRKTSTKFGTYQVWITSNGNGMSYMELGCHCVSSLFIIINVTIKPEYRAMTAKRTKVKCGERQLQQD</sequence>
<name>A0A0B6Z7T3_9EUPU</name>
<gene>
    <name evidence="1" type="primary">ORF52541</name>
</gene>
<protein>
    <submittedName>
        <fullName evidence="1">Uncharacterized protein</fullName>
    </submittedName>
</protein>
<reference evidence="1" key="1">
    <citation type="submission" date="2014-12" db="EMBL/GenBank/DDBJ databases">
        <title>Insight into the proteome of Arion vulgaris.</title>
        <authorList>
            <person name="Aradska J."/>
            <person name="Bulat T."/>
            <person name="Smidak R."/>
            <person name="Sarate P."/>
            <person name="Gangsoo J."/>
            <person name="Sialana F."/>
            <person name="Bilban M."/>
            <person name="Lubec G."/>
        </authorList>
    </citation>
    <scope>NUCLEOTIDE SEQUENCE</scope>
    <source>
        <tissue evidence="1">Skin</tissue>
    </source>
</reference>
<accession>A0A0B6Z7T3</accession>
<evidence type="ECO:0000313" key="1">
    <source>
        <dbReference type="EMBL" id="CEK64684.1"/>
    </source>
</evidence>